<gene>
    <name evidence="15" type="ORF">GCM10007895_01820</name>
</gene>
<comment type="cofactor">
    <cofactor evidence="2">
        <name>Zn(2+)</name>
        <dbReference type="ChEBI" id="CHEBI:29105"/>
    </cofactor>
</comment>
<keyword evidence="12" id="KW-0046">Antibiotic resistance</keyword>
<sequence length="284" mass="31124">MKPLQYIRAALILGLAVALPVQADRFANVQIETQSLGNGIYMLTGSGGNIGVSAGEDGLLIIDDQYAPLSEKISKALEQIQAGAPRFVINTHHHGDHTGGNAHFGKTGTIMAHHNVRRHLHADNQPKKALPVLTYDEGIVLHFNQDTIKIEHMGIGHTDGDSLVFWEKANVVHMGDQYFQGRFPFVDLGNGGNVSGYLATVEKVIARIDDKTQVIPGHGPLSNRTELMEFATMIKETQAYVAAAKANGVSEDDAVKQGVQAKYKDWAWGFITEEKWVRTLYQSN</sequence>
<evidence type="ECO:0000313" key="16">
    <source>
        <dbReference type="Proteomes" id="UP001161422"/>
    </source>
</evidence>
<dbReference type="GO" id="GO:0008800">
    <property type="term" value="F:beta-lactamase activity"/>
    <property type="evidence" value="ECO:0007669"/>
    <property type="project" value="UniProtKB-EC"/>
</dbReference>
<dbReference type="Proteomes" id="UP001161422">
    <property type="component" value="Unassembled WGS sequence"/>
</dbReference>
<evidence type="ECO:0000313" key="15">
    <source>
        <dbReference type="EMBL" id="GLP94876.1"/>
    </source>
</evidence>
<dbReference type="GO" id="GO:0042597">
    <property type="term" value="C:periplasmic space"/>
    <property type="evidence" value="ECO:0007669"/>
    <property type="project" value="UniProtKB-SubCell"/>
</dbReference>
<comment type="catalytic activity">
    <reaction evidence="1">
        <text>a beta-lactam + H2O = a substituted beta-amino acid</text>
        <dbReference type="Rhea" id="RHEA:20401"/>
        <dbReference type="ChEBI" id="CHEBI:15377"/>
        <dbReference type="ChEBI" id="CHEBI:35627"/>
        <dbReference type="ChEBI" id="CHEBI:140347"/>
        <dbReference type="EC" id="3.5.2.6"/>
    </reaction>
</comment>
<dbReference type="RefSeq" id="WP_095506239.1">
    <property type="nucleotide sequence ID" value="NZ_BSNC01000001.1"/>
</dbReference>
<dbReference type="Gene3D" id="3.60.15.10">
    <property type="entry name" value="Ribonuclease Z/Hydroxyacylglutathione hydrolase-like"/>
    <property type="match status" value="1"/>
</dbReference>
<evidence type="ECO:0000256" key="3">
    <source>
        <dbReference type="ARBA" id="ARBA00004418"/>
    </source>
</evidence>
<dbReference type="CDD" id="cd16282">
    <property type="entry name" value="metallo-hydrolase-like_MBL-fold"/>
    <property type="match status" value="1"/>
</dbReference>
<dbReference type="InterPro" id="IPR001279">
    <property type="entry name" value="Metallo-B-lactamas"/>
</dbReference>
<evidence type="ECO:0000256" key="8">
    <source>
        <dbReference type="ARBA" id="ARBA00022729"/>
    </source>
</evidence>
<accession>A0AA37RR04</accession>
<comment type="similarity">
    <text evidence="4">Belongs to the metallo-beta-lactamase superfamily. Class-B beta-lactamase family.</text>
</comment>
<reference evidence="15" key="1">
    <citation type="journal article" date="2014" name="Int. J. Syst. Evol. Microbiol.">
        <title>Complete genome sequence of Corynebacterium casei LMG S-19264T (=DSM 44701T), isolated from a smear-ripened cheese.</title>
        <authorList>
            <consortium name="US DOE Joint Genome Institute (JGI-PGF)"/>
            <person name="Walter F."/>
            <person name="Albersmeier A."/>
            <person name="Kalinowski J."/>
            <person name="Ruckert C."/>
        </authorList>
    </citation>
    <scope>NUCLEOTIDE SEQUENCE</scope>
    <source>
        <strain evidence="15">NBRC 101628</strain>
    </source>
</reference>
<name>A0AA37RR04_9GAMM</name>
<keyword evidence="16" id="KW-1185">Reference proteome</keyword>
<keyword evidence="8 13" id="KW-0732">Signal</keyword>
<proteinExistence type="inferred from homology"/>
<dbReference type="EC" id="3.5.2.6" evidence="6"/>
<dbReference type="InterPro" id="IPR036866">
    <property type="entry name" value="RibonucZ/Hydroxyglut_hydro"/>
</dbReference>
<evidence type="ECO:0000256" key="6">
    <source>
        <dbReference type="ARBA" id="ARBA00012865"/>
    </source>
</evidence>
<keyword evidence="7" id="KW-0479">Metal-binding</keyword>
<keyword evidence="10" id="KW-0378">Hydrolase</keyword>
<dbReference type="PANTHER" id="PTHR42951:SF4">
    <property type="entry name" value="ACYL-COENZYME A THIOESTERASE MBLAC2"/>
    <property type="match status" value="1"/>
</dbReference>
<comment type="caution">
    <text evidence="15">The sequence shown here is derived from an EMBL/GenBank/DDBJ whole genome shotgun (WGS) entry which is preliminary data.</text>
</comment>
<evidence type="ECO:0000256" key="9">
    <source>
        <dbReference type="ARBA" id="ARBA00022764"/>
    </source>
</evidence>
<evidence type="ECO:0000256" key="5">
    <source>
        <dbReference type="ARBA" id="ARBA00011245"/>
    </source>
</evidence>
<evidence type="ECO:0000256" key="7">
    <source>
        <dbReference type="ARBA" id="ARBA00022723"/>
    </source>
</evidence>
<evidence type="ECO:0000256" key="12">
    <source>
        <dbReference type="ARBA" id="ARBA00023251"/>
    </source>
</evidence>
<protein>
    <recommendedName>
        <fullName evidence="6">beta-lactamase</fullName>
        <ecNumber evidence="6">3.5.2.6</ecNumber>
    </recommendedName>
</protein>
<evidence type="ECO:0000256" key="4">
    <source>
        <dbReference type="ARBA" id="ARBA00005250"/>
    </source>
</evidence>
<keyword evidence="9" id="KW-0574">Periplasm</keyword>
<dbReference type="GO" id="GO:0017001">
    <property type="term" value="P:antibiotic catabolic process"/>
    <property type="evidence" value="ECO:0007669"/>
    <property type="project" value="InterPro"/>
</dbReference>
<dbReference type="InterPro" id="IPR001018">
    <property type="entry name" value="Beta-lactamase_class-B_CS"/>
</dbReference>
<feature type="signal peptide" evidence="13">
    <location>
        <begin position="1"/>
        <end position="23"/>
    </location>
</feature>
<feature type="chain" id="PRO_5041334393" description="beta-lactamase" evidence="13">
    <location>
        <begin position="24"/>
        <end position="284"/>
    </location>
</feature>
<dbReference type="GO" id="GO:0046677">
    <property type="term" value="P:response to antibiotic"/>
    <property type="evidence" value="ECO:0007669"/>
    <property type="project" value="UniProtKB-KW"/>
</dbReference>
<dbReference type="SUPFAM" id="SSF56281">
    <property type="entry name" value="Metallo-hydrolase/oxidoreductase"/>
    <property type="match status" value="1"/>
</dbReference>
<dbReference type="PANTHER" id="PTHR42951">
    <property type="entry name" value="METALLO-BETA-LACTAMASE DOMAIN-CONTAINING"/>
    <property type="match status" value="1"/>
</dbReference>
<dbReference type="SMART" id="SM00849">
    <property type="entry name" value="Lactamase_B"/>
    <property type="match status" value="1"/>
</dbReference>
<dbReference type="Pfam" id="PF00753">
    <property type="entry name" value="Lactamase_B"/>
    <property type="match status" value="1"/>
</dbReference>
<evidence type="ECO:0000256" key="10">
    <source>
        <dbReference type="ARBA" id="ARBA00022801"/>
    </source>
</evidence>
<evidence type="ECO:0000256" key="2">
    <source>
        <dbReference type="ARBA" id="ARBA00001947"/>
    </source>
</evidence>
<evidence type="ECO:0000256" key="1">
    <source>
        <dbReference type="ARBA" id="ARBA00001526"/>
    </source>
</evidence>
<keyword evidence="11" id="KW-0862">Zinc</keyword>
<comment type="subcellular location">
    <subcellularLocation>
        <location evidence="3">Periplasm</location>
    </subcellularLocation>
</comment>
<evidence type="ECO:0000256" key="13">
    <source>
        <dbReference type="SAM" id="SignalP"/>
    </source>
</evidence>
<organism evidence="15 16">
    <name type="scientific">Paraferrimonas sedimenticola</name>
    <dbReference type="NCBI Taxonomy" id="375674"/>
    <lineage>
        <taxon>Bacteria</taxon>
        <taxon>Pseudomonadati</taxon>
        <taxon>Pseudomonadota</taxon>
        <taxon>Gammaproteobacteria</taxon>
        <taxon>Alteromonadales</taxon>
        <taxon>Ferrimonadaceae</taxon>
        <taxon>Paraferrimonas</taxon>
    </lineage>
</organism>
<evidence type="ECO:0000256" key="11">
    <source>
        <dbReference type="ARBA" id="ARBA00022833"/>
    </source>
</evidence>
<dbReference type="EMBL" id="BSNC01000001">
    <property type="protein sequence ID" value="GLP94876.1"/>
    <property type="molecule type" value="Genomic_DNA"/>
</dbReference>
<evidence type="ECO:0000259" key="14">
    <source>
        <dbReference type="SMART" id="SM00849"/>
    </source>
</evidence>
<reference evidence="15" key="2">
    <citation type="submission" date="2023-01" db="EMBL/GenBank/DDBJ databases">
        <title>Draft genome sequence of Paraferrimonas sedimenticola strain NBRC 101628.</title>
        <authorList>
            <person name="Sun Q."/>
            <person name="Mori K."/>
        </authorList>
    </citation>
    <scope>NUCLEOTIDE SEQUENCE</scope>
    <source>
        <strain evidence="15">NBRC 101628</strain>
    </source>
</reference>
<dbReference type="GO" id="GO:0008270">
    <property type="term" value="F:zinc ion binding"/>
    <property type="evidence" value="ECO:0007669"/>
    <property type="project" value="InterPro"/>
</dbReference>
<dbReference type="AlphaFoldDB" id="A0AA37RR04"/>
<dbReference type="PROSITE" id="PS00743">
    <property type="entry name" value="BETA_LACTAMASE_B_1"/>
    <property type="match status" value="1"/>
</dbReference>
<feature type="domain" description="Metallo-beta-lactamase" evidence="14">
    <location>
        <begin position="47"/>
        <end position="218"/>
    </location>
</feature>
<comment type="subunit">
    <text evidence="5">Monomer.</text>
</comment>
<dbReference type="InterPro" id="IPR050855">
    <property type="entry name" value="NDM-1-like"/>
</dbReference>